<dbReference type="Pfam" id="PF07690">
    <property type="entry name" value="MFS_1"/>
    <property type="match status" value="1"/>
</dbReference>
<reference evidence="9 10" key="1">
    <citation type="submission" date="2018-10" db="EMBL/GenBank/DDBJ databases">
        <title>Aeromicrobium sp. 9W16Y-2 whole genome shotgun sequence.</title>
        <authorList>
            <person name="Li F."/>
        </authorList>
    </citation>
    <scope>NUCLEOTIDE SEQUENCE [LARGE SCALE GENOMIC DNA]</scope>
    <source>
        <strain evidence="9 10">9W16Y-2</strain>
    </source>
</reference>
<accession>A0A3L8PKB0</accession>
<dbReference type="Gene3D" id="1.20.1250.20">
    <property type="entry name" value="MFS general substrate transporter like domains"/>
    <property type="match status" value="1"/>
</dbReference>
<comment type="subcellular location">
    <subcellularLocation>
        <location evidence="1">Cell membrane</location>
        <topology evidence="1">Multi-pass membrane protein</topology>
    </subcellularLocation>
</comment>
<proteinExistence type="predicted"/>
<name>A0A3L8PKB0_9ACTN</name>
<evidence type="ECO:0000256" key="7">
    <source>
        <dbReference type="SAM" id="Phobius"/>
    </source>
</evidence>
<feature type="transmembrane region" description="Helical" evidence="7">
    <location>
        <begin position="131"/>
        <end position="152"/>
    </location>
</feature>
<evidence type="ECO:0000256" key="6">
    <source>
        <dbReference type="SAM" id="MobiDB-lite"/>
    </source>
</evidence>
<dbReference type="InterPro" id="IPR050189">
    <property type="entry name" value="MFS_Efflux_Transporters"/>
</dbReference>
<dbReference type="InterPro" id="IPR020846">
    <property type="entry name" value="MFS_dom"/>
</dbReference>
<evidence type="ECO:0000256" key="3">
    <source>
        <dbReference type="ARBA" id="ARBA00022692"/>
    </source>
</evidence>
<keyword evidence="2" id="KW-1003">Cell membrane</keyword>
<dbReference type="InterPro" id="IPR011701">
    <property type="entry name" value="MFS"/>
</dbReference>
<dbReference type="EMBL" id="RDBF01000006">
    <property type="protein sequence ID" value="RLV55836.1"/>
    <property type="molecule type" value="Genomic_DNA"/>
</dbReference>
<evidence type="ECO:0000256" key="5">
    <source>
        <dbReference type="ARBA" id="ARBA00023136"/>
    </source>
</evidence>
<dbReference type="GO" id="GO:0005886">
    <property type="term" value="C:plasma membrane"/>
    <property type="evidence" value="ECO:0007669"/>
    <property type="project" value="UniProtKB-SubCell"/>
</dbReference>
<evidence type="ECO:0000259" key="8">
    <source>
        <dbReference type="PROSITE" id="PS50850"/>
    </source>
</evidence>
<dbReference type="CDD" id="cd17324">
    <property type="entry name" value="MFS_NepI_like"/>
    <property type="match status" value="1"/>
</dbReference>
<dbReference type="InterPro" id="IPR036259">
    <property type="entry name" value="MFS_trans_sf"/>
</dbReference>
<dbReference type="SUPFAM" id="SSF103473">
    <property type="entry name" value="MFS general substrate transporter"/>
    <property type="match status" value="1"/>
</dbReference>
<feature type="transmembrane region" description="Helical" evidence="7">
    <location>
        <begin position="70"/>
        <end position="93"/>
    </location>
</feature>
<gene>
    <name evidence="9" type="ORF">D9V41_10030</name>
</gene>
<keyword evidence="3 7" id="KW-0812">Transmembrane</keyword>
<feature type="transmembrane region" description="Helical" evidence="7">
    <location>
        <begin position="268"/>
        <end position="289"/>
    </location>
</feature>
<evidence type="ECO:0000313" key="10">
    <source>
        <dbReference type="Proteomes" id="UP000282515"/>
    </source>
</evidence>
<organism evidence="9 10">
    <name type="scientific">Aeromicrobium phragmitis</name>
    <dbReference type="NCBI Taxonomy" id="2478914"/>
    <lineage>
        <taxon>Bacteria</taxon>
        <taxon>Bacillati</taxon>
        <taxon>Actinomycetota</taxon>
        <taxon>Actinomycetes</taxon>
        <taxon>Propionibacteriales</taxon>
        <taxon>Nocardioidaceae</taxon>
        <taxon>Aeromicrobium</taxon>
    </lineage>
</organism>
<feature type="transmembrane region" description="Helical" evidence="7">
    <location>
        <begin position="158"/>
        <end position="178"/>
    </location>
</feature>
<feature type="domain" description="Major facilitator superfamily (MFS) profile" evidence="8">
    <location>
        <begin position="4"/>
        <end position="382"/>
    </location>
</feature>
<dbReference type="PANTHER" id="PTHR43124:SF8">
    <property type="entry name" value="INNER MEMBRANE TRANSPORT PROTEIN YDHP"/>
    <property type="match status" value="1"/>
</dbReference>
<evidence type="ECO:0000256" key="1">
    <source>
        <dbReference type="ARBA" id="ARBA00004651"/>
    </source>
</evidence>
<dbReference type="PANTHER" id="PTHR43124">
    <property type="entry name" value="PURINE EFFLUX PUMP PBUE"/>
    <property type="match status" value="1"/>
</dbReference>
<evidence type="ECO:0000313" key="9">
    <source>
        <dbReference type="EMBL" id="RLV55836.1"/>
    </source>
</evidence>
<dbReference type="OrthoDB" id="9814237at2"/>
<dbReference type="AlphaFoldDB" id="A0A3L8PKB0"/>
<keyword evidence="5 7" id="KW-0472">Membrane</keyword>
<feature type="region of interest" description="Disordered" evidence="6">
    <location>
        <begin position="396"/>
        <end position="420"/>
    </location>
</feature>
<evidence type="ECO:0000256" key="4">
    <source>
        <dbReference type="ARBA" id="ARBA00022989"/>
    </source>
</evidence>
<keyword evidence="4 7" id="KW-1133">Transmembrane helix</keyword>
<feature type="transmembrane region" description="Helical" evidence="7">
    <location>
        <begin position="42"/>
        <end position="63"/>
    </location>
</feature>
<feature type="transmembrane region" description="Helical" evidence="7">
    <location>
        <begin position="206"/>
        <end position="227"/>
    </location>
</feature>
<dbReference type="GO" id="GO:0022857">
    <property type="term" value="F:transmembrane transporter activity"/>
    <property type="evidence" value="ECO:0007669"/>
    <property type="project" value="InterPro"/>
</dbReference>
<comment type="caution">
    <text evidence="9">The sequence shown here is derived from an EMBL/GenBank/DDBJ whole genome shotgun (WGS) entry which is preliminary data.</text>
</comment>
<feature type="transmembrane region" description="Helical" evidence="7">
    <location>
        <begin position="99"/>
        <end position="119"/>
    </location>
</feature>
<protein>
    <submittedName>
        <fullName evidence="9">MFS transporter</fullName>
    </submittedName>
</protein>
<feature type="transmembrane region" description="Helical" evidence="7">
    <location>
        <begin position="295"/>
        <end position="314"/>
    </location>
</feature>
<dbReference type="Proteomes" id="UP000282515">
    <property type="component" value="Unassembled WGS sequence"/>
</dbReference>
<feature type="transmembrane region" description="Helical" evidence="7">
    <location>
        <begin position="335"/>
        <end position="354"/>
    </location>
</feature>
<keyword evidence="10" id="KW-1185">Reference proteome</keyword>
<sequence>MPWSVYVLAAGIFAMTTSEFAVAGLMPQLAAGLDTGIEQIGYLVTVFAVAMTIGGPALTVLLLRATPRSALLVIFAIFLAGNVIAALANSYWVMVIARVVGGVAAQAFFGISVSLSARLVDERMRGRANGVAMSGLMLGTLLGMPLATFVGGQLGWRAAFWTISALTVVAALLTLRFVQNPAPADVADAGAGSMRRELVVLRRPQFVLALVSSTLIIGATFSAFSFFTPILTDVTGLPAGLIPLLLVGYGAATLVGNTVVARLADRRTVVTLLAGTALNAVFLAGFALFAGAAPLALVFMLGIGLVGVTMNPAMAVRVQRAGSTAPLVNTIHASFITLGVILGSAIGSALIPHYGLRAPLLLGCALAVLALVTIIPALADPHLRGGTSSLPEELVAASARPTSGPATAERGDPGGRAACT</sequence>
<evidence type="ECO:0000256" key="2">
    <source>
        <dbReference type="ARBA" id="ARBA00022475"/>
    </source>
</evidence>
<dbReference type="PROSITE" id="PS50850">
    <property type="entry name" value="MFS"/>
    <property type="match status" value="1"/>
</dbReference>
<feature type="transmembrane region" description="Helical" evidence="7">
    <location>
        <begin position="360"/>
        <end position="379"/>
    </location>
</feature>
<feature type="transmembrane region" description="Helical" evidence="7">
    <location>
        <begin position="239"/>
        <end position="261"/>
    </location>
</feature>